<dbReference type="Pfam" id="PF00294">
    <property type="entry name" value="PfkB"/>
    <property type="match status" value="1"/>
</dbReference>
<dbReference type="PROSITE" id="PS00584">
    <property type="entry name" value="PFKB_KINASES_2"/>
    <property type="match status" value="1"/>
</dbReference>
<reference evidence="6" key="1">
    <citation type="submission" date="2021-01" db="EMBL/GenBank/DDBJ databases">
        <title>Whole genome shotgun sequence of Sphaerisporangium rufum NBRC 109079.</title>
        <authorList>
            <person name="Komaki H."/>
            <person name="Tamura T."/>
        </authorList>
    </citation>
    <scope>NUCLEOTIDE SEQUENCE</scope>
    <source>
        <strain evidence="6">NBRC 109079</strain>
    </source>
</reference>
<dbReference type="EMBL" id="BOOU01000032">
    <property type="protein sequence ID" value="GII77090.1"/>
    <property type="molecule type" value="Genomic_DNA"/>
</dbReference>
<dbReference type="InterPro" id="IPR011611">
    <property type="entry name" value="PfkB_dom"/>
</dbReference>
<evidence type="ECO:0000259" key="5">
    <source>
        <dbReference type="Pfam" id="PF00294"/>
    </source>
</evidence>
<proteinExistence type="inferred from homology"/>
<evidence type="ECO:0000256" key="1">
    <source>
        <dbReference type="ARBA" id="ARBA00010688"/>
    </source>
</evidence>
<comment type="caution">
    <text evidence="6">The sequence shown here is derived from an EMBL/GenBank/DDBJ whole genome shotgun (WGS) entry which is preliminary data.</text>
</comment>
<dbReference type="SUPFAM" id="SSF53613">
    <property type="entry name" value="Ribokinase-like"/>
    <property type="match status" value="1"/>
</dbReference>
<evidence type="ECO:0000256" key="4">
    <source>
        <dbReference type="RuleBase" id="RU003704"/>
    </source>
</evidence>
<dbReference type="InterPro" id="IPR002139">
    <property type="entry name" value="Ribo/fructo_kinase"/>
</dbReference>
<evidence type="ECO:0000256" key="2">
    <source>
        <dbReference type="ARBA" id="ARBA00022679"/>
    </source>
</evidence>
<dbReference type="GO" id="GO:0016301">
    <property type="term" value="F:kinase activity"/>
    <property type="evidence" value="ECO:0007669"/>
    <property type="project" value="UniProtKB-KW"/>
</dbReference>
<organism evidence="6 7">
    <name type="scientific">Sphaerisporangium rufum</name>
    <dbReference type="NCBI Taxonomy" id="1381558"/>
    <lineage>
        <taxon>Bacteria</taxon>
        <taxon>Bacillati</taxon>
        <taxon>Actinomycetota</taxon>
        <taxon>Actinomycetes</taxon>
        <taxon>Streptosporangiales</taxon>
        <taxon>Streptosporangiaceae</taxon>
        <taxon>Sphaerisporangium</taxon>
    </lineage>
</organism>
<dbReference type="InterPro" id="IPR029056">
    <property type="entry name" value="Ribokinase-like"/>
</dbReference>
<dbReference type="PANTHER" id="PTHR42774:SF3">
    <property type="entry name" value="KETOHEXOKINASE"/>
    <property type="match status" value="1"/>
</dbReference>
<evidence type="ECO:0000256" key="3">
    <source>
        <dbReference type="ARBA" id="ARBA00022777"/>
    </source>
</evidence>
<comment type="similarity">
    <text evidence="1 4">Belongs to the carbohydrate kinase PfkB family.</text>
</comment>
<accession>A0A919R4N6</accession>
<keyword evidence="7" id="KW-1185">Reference proteome</keyword>
<keyword evidence="2 4" id="KW-0808">Transferase</keyword>
<protein>
    <submittedName>
        <fullName evidence="6">Kinase</fullName>
    </submittedName>
</protein>
<sequence>MPPPPAGASGGGPPAGGYRGAVTIGALFAGLCTFDLVQSVARMPGANEKVTALRQAVAAGGPAANAAVTFARLGGSATLVSAVGAHPLAAGIRADLAAEGVRLADVTPDDPEPPAISTIMVTRGSGDRAVVSVNAAHRRVRPPAELPALVAASRVVHLDGHHPGLALAAARHARDAARPVVLDGGSWKPGTAELLPLVDVAVVSADFRPPGAPADVLAFLHAAGVRFAAVTAGPAPIRWRGERGTGQVPVPAVPVVDTLGAGDVLHGALTFALARALTGDHGPGCAPEGGPGGEVGGGLDDARFAAALEFAVPVAGAACASFGTRAWTWPAGKVS</sequence>
<name>A0A919R4N6_9ACTN</name>
<dbReference type="Proteomes" id="UP000655287">
    <property type="component" value="Unassembled WGS sequence"/>
</dbReference>
<dbReference type="PANTHER" id="PTHR42774">
    <property type="entry name" value="PHOSPHOTRANSFERASE SYSTEM TRANSPORT PROTEIN"/>
    <property type="match status" value="1"/>
</dbReference>
<dbReference type="AlphaFoldDB" id="A0A919R4N6"/>
<keyword evidence="3 4" id="KW-0418">Kinase</keyword>
<dbReference type="PRINTS" id="PR00990">
    <property type="entry name" value="RIBOKINASE"/>
</dbReference>
<dbReference type="InterPro" id="IPR052562">
    <property type="entry name" value="Ketohexokinase-related"/>
</dbReference>
<dbReference type="InterPro" id="IPR002173">
    <property type="entry name" value="Carboh/pur_kinase_PfkB_CS"/>
</dbReference>
<evidence type="ECO:0000313" key="6">
    <source>
        <dbReference type="EMBL" id="GII77090.1"/>
    </source>
</evidence>
<evidence type="ECO:0000313" key="7">
    <source>
        <dbReference type="Proteomes" id="UP000655287"/>
    </source>
</evidence>
<dbReference type="Gene3D" id="3.40.1190.20">
    <property type="match status" value="1"/>
</dbReference>
<gene>
    <name evidence="6" type="ORF">Sru01_20720</name>
</gene>
<feature type="domain" description="Carbohydrate kinase PfkB" evidence="5">
    <location>
        <begin position="30"/>
        <end position="326"/>
    </location>
</feature>